<dbReference type="RefSeq" id="WP_009492913.1">
    <property type="nucleotide sequence ID" value="NZ_AMZQ01000001.1"/>
</dbReference>
<keyword evidence="1" id="KW-0732">Signal</keyword>
<dbReference type="STRING" id="1244083.CSUNSWCD_407"/>
<feature type="signal peptide" evidence="1">
    <location>
        <begin position="1"/>
        <end position="23"/>
    </location>
</feature>
<dbReference type="PATRIC" id="fig|1244083.3.peg.412"/>
<gene>
    <name evidence="2" type="ORF">CSUNSWCD_407</name>
</gene>
<accession>M5IIN1</accession>
<dbReference type="Proteomes" id="UP000011939">
    <property type="component" value="Unassembled WGS sequence"/>
</dbReference>
<dbReference type="PROSITE" id="PS51257">
    <property type="entry name" value="PROKAR_LIPOPROTEIN"/>
    <property type="match status" value="1"/>
</dbReference>
<protein>
    <recommendedName>
        <fullName evidence="4">Lipoprotein</fullName>
    </recommendedName>
</protein>
<dbReference type="EMBL" id="AMZQ01000001">
    <property type="protein sequence ID" value="EKU12467.1"/>
    <property type="molecule type" value="Genomic_DNA"/>
</dbReference>
<organism evidence="2 3">
    <name type="scientific">Campylobacter showae CSUNSWCD</name>
    <dbReference type="NCBI Taxonomy" id="1244083"/>
    <lineage>
        <taxon>Bacteria</taxon>
        <taxon>Pseudomonadati</taxon>
        <taxon>Campylobacterota</taxon>
        <taxon>Epsilonproteobacteria</taxon>
        <taxon>Campylobacterales</taxon>
        <taxon>Campylobacteraceae</taxon>
        <taxon>Campylobacter</taxon>
    </lineage>
</organism>
<comment type="caution">
    <text evidence="2">The sequence shown here is derived from an EMBL/GenBank/DDBJ whole genome shotgun (WGS) entry which is preliminary data.</text>
</comment>
<evidence type="ECO:0000313" key="3">
    <source>
        <dbReference type="Proteomes" id="UP000011939"/>
    </source>
</evidence>
<feature type="chain" id="PRO_5004067890" description="Lipoprotein" evidence="1">
    <location>
        <begin position="24"/>
        <end position="147"/>
    </location>
</feature>
<dbReference type="AlphaFoldDB" id="M5IIN1"/>
<reference evidence="2 3" key="1">
    <citation type="journal article" date="2013" name="Genome Announc.">
        <title>Genome Sequence of Campylobacter showae UNSWCD, Isolated from a Patient with Crohn's Disease.</title>
        <authorList>
            <person name="Tay A.P."/>
            <person name="Kaakoush N.O."/>
            <person name="Deshpande N.P."/>
            <person name="Chen Z."/>
            <person name="Mitchell H."/>
            <person name="Wilkins M.R."/>
        </authorList>
    </citation>
    <scope>NUCLEOTIDE SEQUENCE [LARGE SCALE GENOMIC DNA]</scope>
    <source>
        <strain evidence="2 3">CSUNSWCD</strain>
    </source>
</reference>
<proteinExistence type="predicted"/>
<name>M5IIN1_9BACT</name>
<dbReference type="OrthoDB" id="5895965at2"/>
<evidence type="ECO:0000313" key="2">
    <source>
        <dbReference type="EMBL" id="EKU12467.1"/>
    </source>
</evidence>
<sequence length="147" mass="16139">MTKLSLALAAAILIGCGSDGAKAADKAPLEVQVRGGAVIITSLEDGLRIYGLIVNRGNCPAFWGKPSKDKKYYFRFIARKDEYSVAVIDNEKYEKIETLAIPDFYDKYGKDNALELNFGDKSGISVNCDPLEAGIETNKGSWTFSFR</sequence>
<evidence type="ECO:0008006" key="4">
    <source>
        <dbReference type="Google" id="ProtNLM"/>
    </source>
</evidence>
<evidence type="ECO:0000256" key="1">
    <source>
        <dbReference type="SAM" id="SignalP"/>
    </source>
</evidence>